<gene>
    <name evidence="3" type="ORF">M6B38_117630</name>
</gene>
<dbReference type="PANTHER" id="PTHR16151">
    <property type="entry name" value="HAUS AUGMIN-LIKE COMPLEX SUBUNIT 6"/>
    <property type="match status" value="1"/>
</dbReference>
<dbReference type="GO" id="GO:0070652">
    <property type="term" value="C:HAUS complex"/>
    <property type="evidence" value="ECO:0007669"/>
    <property type="project" value="InterPro"/>
</dbReference>
<evidence type="ECO:0000256" key="1">
    <source>
        <dbReference type="SAM" id="Coils"/>
    </source>
</evidence>
<dbReference type="GO" id="GO:0051225">
    <property type="term" value="P:spindle assembly"/>
    <property type="evidence" value="ECO:0007669"/>
    <property type="project" value="InterPro"/>
</dbReference>
<feature type="compositionally biased region" description="Polar residues" evidence="2">
    <location>
        <begin position="406"/>
        <end position="416"/>
    </location>
</feature>
<proteinExistence type="predicted"/>
<evidence type="ECO:0000313" key="3">
    <source>
        <dbReference type="EMBL" id="KAJ6843740.1"/>
    </source>
</evidence>
<feature type="compositionally biased region" description="Polar residues" evidence="2">
    <location>
        <begin position="297"/>
        <end position="319"/>
    </location>
</feature>
<feature type="region of interest" description="Disordered" evidence="2">
    <location>
        <begin position="297"/>
        <end position="342"/>
    </location>
</feature>
<feature type="compositionally biased region" description="Basic and acidic residues" evidence="2">
    <location>
        <begin position="370"/>
        <end position="380"/>
    </location>
</feature>
<keyword evidence="4" id="KW-1185">Reference proteome</keyword>
<evidence type="ECO:0000256" key="2">
    <source>
        <dbReference type="SAM" id="MobiDB-lite"/>
    </source>
</evidence>
<evidence type="ECO:0000313" key="4">
    <source>
        <dbReference type="Proteomes" id="UP001140949"/>
    </source>
</evidence>
<dbReference type="AlphaFoldDB" id="A0AAX6HRV6"/>
<protein>
    <submittedName>
        <fullName evidence="3">AUGMIN subunit 6</fullName>
    </submittedName>
</protein>
<dbReference type="Proteomes" id="UP001140949">
    <property type="component" value="Unassembled WGS sequence"/>
</dbReference>
<sequence length="557" mass="60011">MTAEFRGLCAEEAFLQQELEKLQEMRTKAKMEAELWDDRISSSSAPSSHIVSKATRLWESLLARKSQHEVLASGPIEDLIAHREHRYRISGSSLLAAMDLSSPVRAGEISPPINNREQTQGNKNNDILPRTEDRSGRVHPTVDVAEILRRWTHALQRIHKQSLHLAKANDGEGPELLRCASDSGTSGHAESLAATLAEHRQHLASIQGLINQLKAAVPTMQKSIAELTEEVNTICPYPMDEYSARATSPVHAQTSGRSLENNSDEVMEMTSKLSSVQLEKASTSPALKLPHLFSLTPNSGKGLQTPKQYPASTQPSQAETLVVGKPVDPPFSNDHADSAPQEGDLYVAQNIRRSVRDAALSKPSSNSGWPEDKSSDDGSEHFFIPLTAGVPRKEVDASPNRRKQRLFSSPPQIRTARSTKEHTLNTESRLSSVSSVSNNSNGVADHVNSANGLESATSMGSTGSGAQSTFLDVINSPLPRGEPVPLNNFSLRSCSCMYMWSAATRGGACMHICDGAAYEFASGGSAARIVFVLVGGVLGAICNLMCTNDGGVVSSVC</sequence>
<feature type="region of interest" description="Disordered" evidence="2">
    <location>
        <begin position="108"/>
        <end position="136"/>
    </location>
</feature>
<feature type="compositionally biased region" description="Low complexity" evidence="2">
    <location>
        <begin position="431"/>
        <end position="441"/>
    </location>
</feature>
<name>A0AAX6HRV6_IRIPA</name>
<keyword evidence="1" id="KW-0175">Coiled coil</keyword>
<organism evidence="3 4">
    <name type="scientific">Iris pallida</name>
    <name type="common">Sweet iris</name>
    <dbReference type="NCBI Taxonomy" id="29817"/>
    <lineage>
        <taxon>Eukaryota</taxon>
        <taxon>Viridiplantae</taxon>
        <taxon>Streptophyta</taxon>
        <taxon>Embryophyta</taxon>
        <taxon>Tracheophyta</taxon>
        <taxon>Spermatophyta</taxon>
        <taxon>Magnoliopsida</taxon>
        <taxon>Liliopsida</taxon>
        <taxon>Asparagales</taxon>
        <taxon>Iridaceae</taxon>
        <taxon>Iridoideae</taxon>
        <taxon>Irideae</taxon>
        <taxon>Iris</taxon>
    </lineage>
</organism>
<feature type="region of interest" description="Disordered" evidence="2">
    <location>
        <begin position="357"/>
        <end position="447"/>
    </location>
</feature>
<dbReference type="GO" id="GO:0008017">
    <property type="term" value="F:microtubule binding"/>
    <property type="evidence" value="ECO:0007669"/>
    <property type="project" value="TreeGrafter"/>
</dbReference>
<comment type="caution">
    <text evidence="3">The sequence shown here is derived from an EMBL/GenBank/DDBJ whole genome shotgun (WGS) entry which is preliminary data.</text>
</comment>
<dbReference type="InterPro" id="IPR026797">
    <property type="entry name" value="HAUS_6"/>
</dbReference>
<feature type="coiled-coil region" evidence="1">
    <location>
        <begin position="5"/>
        <end position="39"/>
    </location>
</feature>
<feature type="compositionally biased region" description="Polar residues" evidence="2">
    <location>
        <begin position="112"/>
        <end position="125"/>
    </location>
</feature>
<dbReference type="EMBL" id="JANAVB010006999">
    <property type="protein sequence ID" value="KAJ6843740.1"/>
    <property type="molecule type" value="Genomic_DNA"/>
</dbReference>
<dbReference type="PANTHER" id="PTHR16151:SF2">
    <property type="entry name" value="HAUS AUGMIN-LIKE COMPLEX SUBUNIT 6"/>
    <property type="match status" value="1"/>
</dbReference>
<reference evidence="3" key="1">
    <citation type="journal article" date="2023" name="GigaByte">
        <title>Genome assembly of the bearded iris, Iris pallida Lam.</title>
        <authorList>
            <person name="Bruccoleri R.E."/>
            <person name="Oakeley E.J."/>
            <person name="Faust A.M.E."/>
            <person name="Altorfer M."/>
            <person name="Dessus-Babus S."/>
            <person name="Burckhardt D."/>
            <person name="Oertli M."/>
            <person name="Naumann U."/>
            <person name="Petersen F."/>
            <person name="Wong J."/>
        </authorList>
    </citation>
    <scope>NUCLEOTIDE SEQUENCE</scope>
    <source>
        <strain evidence="3">GSM-AAB239-AS_SAM_17_03QT</strain>
    </source>
</reference>
<accession>A0AAX6HRV6</accession>
<reference evidence="3" key="2">
    <citation type="submission" date="2023-04" db="EMBL/GenBank/DDBJ databases">
        <authorList>
            <person name="Bruccoleri R.E."/>
            <person name="Oakeley E.J."/>
            <person name="Faust A.-M."/>
            <person name="Dessus-Babus S."/>
            <person name="Altorfer M."/>
            <person name="Burckhardt D."/>
            <person name="Oertli M."/>
            <person name="Naumann U."/>
            <person name="Petersen F."/>
            <person name="Wong J."/>
        </authorList>
    </citation>
    <scope>NUCLEOTIDE SEQUENCE</scope>
    <source>
        <strain evidence="3">GSM-AAB239-AS_SAM_17_03QT</strain>
        <tissue evidence="3">Leaf</tissue>
    </source>
</reference>
<dbReference type="GO" id="GO:1990498">
    <property type="term" value="C:mitotic spindle microtubule"/>
    <property type="evidence" value="ECO:0007669"/>
    <property type="project" value="TreeGrafter"/>
</dbReference>